<keyword evidence="3" id="KW-0677">Repeat</keyword>
<evidence type="ECO:0000256" key="4">
    <source>
        <dbReference type="SAM" id="MobiDB-lite"/>
    </source>
</evidence>
<evidence type="ECO:0000256" key="2">
    <source>
        <dbReference type="ARBA" id="ARBA00022729"/>
    </source>
</evidence>
<feature type="region of interest" description="Disordered" evidence="4">
    <location>
        <begin position="966"/>
        <end position="996"/>
    </location>
</feature>
<feature type="compositionally biased region" description="Basic and acidic residues" evidence="4">
    <location>
        <begin position="985"/>
        <end position="994"/>
    </location>
</feature>
<dbReference type="InterPro" id="IPR027417">
    <property type="entry name" value="P-loop_NTPase"/>
</dbReference>
<keyword evidence="6" id="KW-1185">Reference proteome</keyword>
<dbReference type="InterPro" id="IPR003591">
    <property type="entry name" value="Leu-rich_rpt_typical-subtyp"/>
</dbReference>
<dbReference type="SMART" id="SM00369">
    <property type="entry name" value="LRR_TYP"/>
    <property type="match status" value="4"/>
</dbReference>
<dbReference type="AlphaFoldDB" id="A0ABD2Q9D9"/>
<organism evidence="5 6">
    <name type="scientific">Cichlidogyrus casuarinus</name>
    <dbReference type="NCBI Taxonomy" id="1844966"/>
    <lineage>
        <taxon>Eukaryota</taxon>
        <taxon>Metazoa</taxon>
        <taxon>Spiralia</taxon>
        <taxon>Lophotrochozoa</taxon>
        <taxon>Platyhelminthes</taxon>
        <taxon>Monogenea</taxon>
        <taxon>Monopisthocotylea</taxon>
        <taxon>Dactylogyridea</taxon>
        <taxon>Ancyrocephalidae</taxon>
        <taxon>Cichlidogyrus</taxon>
    </lineage>
</organism>
<evidence type="ECO:0000313" key="6">
    <source>
        <dbReference type="Proteomes" id="UP001626550"/>
    </source>
</evidence>
<dbReference type="Gene3D" id="3.80.10.10">
    <property type="entry name" value="Ribonuclease Inhibitor"/>
    <property type="match status" value="1"/>
</dbReference>
<keyword evidence="2" id="KW-0732">Signal</keyword>
<proteinExistence type="predicted"/>
<dbReference type="PANTHER" id="PTHR24366">
    <property type="entry name" value="IG(IMMUNOGLOBULIN) AND LRR(LEUCINE RICH REPEAT) DOMAINS"/>
    <property type="match status" value="1"/>
</dbReference>
<reference evidence="5 6" key="1">
    <citation type="submission" date="2024-11" db="EMBL/GenBank/DDBJ databases">
        <title>Adaptive evolution of stress response genes in parasites aligns with host niche diversity.</title>
        <authorList>
            <person name="Hahn C."/>
            <person name="Resl P."/>
        </authorList>
    </citation>
    <scope>NUCLEOTIDE SEQUENCE [LARGE SCALE GENOMIC DNA]</scope>
    <source>
        <strain evidence="5">EGGRZ-B1_66</strain>
        <tissue evidence="5">Body</tissue>
    </source>
</reference>
<dbReference type="SUPFAM" id="SSF52058">
    <property type="entry name" value="L domain-like"/>
    <property type="match status" value="1"/>
</dbReference>
<name>A0ABD2Q9D9_9PLAT</name>
<gene>
    <name evidence="5" type="ORF">Ciccas_005534</name>
</gene>
<sequence length="1100" mass="125640">MSLASIPKHLAGKALRNDDFFLESKHRKRKDSQQTNMGFYAMTRHSRSWILCHLVHREEDSPLKSLEITAECSHSLDQLKDWDNKIYLNLLDLDHASTDLLQSCAKFLSKLDLTNLSIEVIPRELIVKLSPHLNELILKKNKLTTSSLVLAQTYTDEGLRCWLRNVHTLDLTGNKLTANIPPTLLSHMPRLQNLLAERNAFSSLAGINQAKSLKIIVFNRNCLVEISRDLYSLKNIEQIYVSRNQIKKPLSGIGIKALTYLKLIDISHNQLNSLPGDLFQLPKLEIVQASHNCIENLPNIQVRDNRPKIKLINLSFNLIQKFTHTLLTSAEQVELNNNRIRFIPVNMLRKFSKIMQLKRISASVLFKVNLKDNPMRWPPKTVTDLGMEAIMLFFQEASIDSTSCMGIKSLFLGAPSSGKTSLSLSLLEGQRIVVDLSAFNTKDDALSDDQMFQERIGHYLKVIVQRNNHVVLVLIASKCDLLTAKKTQEISQQLHKKIQDFLVDRIRKLTEEVYKIEALPNISASMAEHYKHLTELHRTWKVNLYPKPIITSSNYEGEDFVEMQKTLCEAFFKIALEAPKVAPFCLKSIPNSWLELEVYCEEVAARSESSAIWSQKDFYSVLTEKLHVASNNVEPVATFLSDSGRAIIPHTIVWDPENSLKNTDGDRGRQCMDRIVVLAPKTLFEVLRLIFNSRLLEFLKNDAGVKTPLCFREDILRRMHAATGTLAKRVYDQCIDRLVSGTGIMMSELWIALSDYKKLKVSGPDIRTGRNLIILLWQWFEIAYPVAQKKMALEFNSETCQITLPPSPILLAKLCQIVALADEDEATMYASMKAEYSDFIGSQGLPALCFPALIKDKSQLESRACAVGQLWRKALSDGPYPISLIYRLPDGIPVGLFDRLVIRCNWPDFYQFHLLSHWQDGALFFNSEYKIALKLETVCGSEGTEQMIIFDFRALEKRKFIKKQNAETASAKKKPREQAGSKASKKSDFTRPEQVKCGSRKKHWPIDIGILWRLIIRLIEGFEELLNEYRGLWFRRVTKCPKCNELTFPGEWMSPSEVQSVHHRKCLGCGFRVASEMLAPPKAGQQSWFSIYFYIFLTRV</sequence>
<evidence type="ECO:0000313" key="5">
    <source>
        <dbReference type="EMBL" id="KAL3315822.1"/>
    </source>
</evidence>
<dbReference type="Proteomes" id="UP001626550">
    <property type="component" value="Unassembled WGS sequence"/>
</dbReference>
<evidence type="ECO:0000256" key="3">
    <source>
        <dbReference type="ARBA" id="ARBA00022737"/>
    </source>
</evidence>
<keyword evidence="1" id="KW-0433">Leucine-rich repeat</keyword>
<comment type="caution">
    <text evidence="5">The sequence shown here is derived from an EMBL/GenBank/DDBJ whole genome shotgun (WGS) entry which is preliminary data.</text>
</comment>
<dbReference type="SUPFAM" id="SSF52540">
    <property type="entry name" value="P-loop containing nucleoside triphosphate hydrolases"/>
    <property type="match status" value="1"/>
</dbReference>
<dbReference type="PANTHER" id="PTHR24366:SF161">
    <property type="entry name" value="TIR DOMAIN-CONTAINING PROTEIN"/>
    <property type="match status" value="1"/>
</dbReference>
<dbReference type="GO" id="GO:0009966">
    <property type="term" value="P:regulation of signal transduction"/>
    <property type="evidence" value="ECO:0007669"/>
    <property type="project" value="UniProtKB-ARBA"/>
</dbReference>
<accession>A0ABD2Q9D9</accession>
<protein>
    <recommendedName>
        <fullName evidence="7">Malignant fibrous histiocytoma-amplified sequence 1 homolog</fullName>
    </recommendedName>
</protein>
<evidence type="ECO:0008006" key="7">
    <source>
        <dbReference type="Google" id="ProtNLM"/>
    </source>
</evidence>
<evidence type="ECO:0000256" key="1">
    <source>
        <dbReference type="ARBA" id="ARBA00022614"/>
    </source>
</evidence>
<dbReference type="InterPro" id="IPR032675">
    <property type="entry name" value="LRR_dom_sf"/>
</dbReference>
<dbReference type="EMBL" id="JBJKFK010000657">
    <property type="protein sequence ID" value="KAL3315822.1"/>
    <property type="molecule type" value="Genomic_DNA"/>
</dbReference>